<dbReference type="SUPFAM" id="SSF48452">
    <property type="entry name" value="TPR-like"/>
    <property type="match status" value="1"/>
</dbReference>
<dbReference type="InterPro" id="IPR051677">
    <property type="entry name" value="AfsR-DnrI-RedD_regulator"/>
</dbReference>
<dbReference type="Pfam" id="PF03704">
    <property type="entry name" value="BTAD"/>
    <property type="match status" value="1"/>
</dbReference>
<feature type="modified residue" description="4-aspartylphosphate" evidence="2">
    <location>
        <position position="54"/>
    </location>
</feature>
<accession>A0ABS4RH72</accession>
<evidence type="ECO:0000313" key="4">
    <source>
        <dbReference type="EMBL" id="MBP2242236.1"/>
    </source>
</evidence>
<dbReference type="InterPro" id="IPR036388">
    <property type="entry name" value="WH-like_DNA-bd_sf"/>
</dbReference>
<evidence type="ECO:0000256" key="2">
    <source>
        <dbReference type="PROSITE-ProRule" id="PRU00169"/>
    </source>
</evidence>
<keyword evidence="5" id="KW-1185">Reference proteome</keyword>
<dbReference type="SMART" id="SM00448">
    <property type="entry name" value="REC"/>
    <property type="match status" value="1"/>
</dbReference>
<dbReference type="RefSeq" id="WP_066398017.1">
    <property type="nucleotide sequence ID" value="NZ_JAGIKZ010000017.1"/>
</dbReference>
<keyword evidence="1" id="KW-0902">Two-component regulatory system</keyword>
<dbReference type="InterPro" id="IPR011990">
    <property type="entry name" value="TPR-like_helical_dom_sf"/>
</dbReference>
<feature type="domain" description="Response regulatory" evidence="3">
    <location>
        <begin position="3"/>
        <end position="117"/>
    </location>
</feature>
<dbReference type="Gene3D" id="1.10.10.10">
    <property type="entry name" value="Winged helix-like DNA-binding domain superfamily/Winged helix DNA-binding domain"/>
    <property type="match status" value="1"/>
</dbReference>
<organism evidence="4 5">
    <name type="scientific">Cytobacillus eiseniae</name>
    <dbReference type="NCBI Taxonomy" id="762947"/>
    <lineage>
        <taxon>Bacteria</taxon>
        <taxon>Bacillati</taxon>
        <taxon>Bacillota</taxon>
        <taxon>Bacilli</taxon>
        <taxon>Bacillales</taxon>
        <taxon>Bacillaceae</taxon>
        <taxon>Cytobacillus</taxon>
    </lineage>
</organism>
<name>A0ABS4RH72_9BACI</name>
<dbReference type="PANTHER" id="PTHR35807">
    <property type="entry name" value="TRANSCRIPTIONAL REGULATOR REDD-RELATED"/>
    <property type="match status" value="1"/>
</dbReference>
<keyword evidence="2" id="KW-0597">Phosphoprotein</keyword>
<comment type="caution">
    <text evidence="4">The sequence shown here is derived from an EMBL/GenBank/DDBJ whole genome shotgun (WGS) entry which is preliminary data.</text>
</comment>
<dbReference type="InterPro" id="IPR005158">
    <property type="entry name" value="BTAD"/>
</dbReference>
<protein>
    <submittedName>
        <fullName evidence="4">Two-component SAPR family response regulator</fullName>
    </submittedName>
</protein>
<dbReference type="InterPro" id="IPR001789">
    <property type="entry name" value="Sig_transdc_resp-reg_receiver"/>
</dbReference>
<dbReference type="EMBL" id="JAGIKZ010000017">
    <property type="protein sequence ID" value="MBP2242236.1"/>
    <property type="molecule type" value="Genomic_DNA"/>
</dbReference>
<dbReference type="Gene3D" id="3.40.50.2300">
    <property type="match status" value="1"/>
</dbReference>
<evidence type="ECO:0000259" key="3">
    <source>
        <dbReference type="PROSITE" id="PS50110"/>
    </source>
</evidence>
<dbReference type="SUPFAM" id="SSF52172">
    <property type="entry name" value="CheY-like"/>
    <property type="match status" value="1"/>
</dbReference>
<gene>
    <name evidence="4" type="ORF">J2Z40_002810</name>
</gene>
<dbReference type="Gene3D" id="1.25.40.10">
    <property type="entry name" value="Tetratricopeptide repeat domain"/>
    <property type="match status" value="1"/>
</dbReference>
<sequence length="363" mass="42865">MLKAILVDDEVLALDLLEAMLKEVGGIDIVGKFSNPIEGLDRIGTLKPDLVFLDIEMQEMNGITLAEKLESVEWQTEIIFVTAYDQYALEAFNVHAVDYILKPIEKDRLKKTIQRISERKVQSLPNQVPTMKASLLGSFRLTDQQGKQMKWRTKKVKELCAYLIHVNEPVHRDKMMEELWPEQSQEKASALLHTSVYHLRKEFKNREFHEAIKYVDGRYSFIIDIDSDVMEIKQIINQKRFTSSDVKELLSLYTSDYLVEEDYNWSIHLREQLWKAITHYLRTYIKIAPDETKADPVYKEAIEKLIDLDPWEEQYTMVLIQYYIQQGNNREALNVYEKYRTSLWIQLDMKPHKELEDIIKKIK</sequence>
<dbReference type="Proteomes" id="UP001519293">
    <property type="component" value="Unassembled WGS sequence"/>
</dbReference>
<dbReference type="InterPro" id="IPR011006">
    <property type="entry name" value="CheY-like_superfamily"/>
</dbReference>
<dbReference type="PROSITE" id="PS50110">
    <property type="entry name" value="RESPONSE_REGULATORY"/>
    <property type="match status" value="1"/>
</dbReference>
<dbReference type="Pfam" id="PF00072">
    <property type="entry name" value="Response_reg"/>
    <property type="match status" value="1"/>
</dbReference>
<proteinExistence type="predicted"/>
<evidence type="ECO:0000256" key="1">
    <source>
        <dbReference type="ARBA" id="ARBA00023012"/>
    </source>
</evidence>
<dbReference type="PANTHER" id="PTHR35807:SF2">
    <property type="entry name" value="TRANSCRIPTIONAL ACTIVATOR DOMAIN"/>
    <property type="match status" value="1"/>
</dbReference>
<evidence type="ECO:0000313" key="5">
    <source>
        <dbReference type="Proteomes" id="UP001519293"/>
    </source>
</evidence>
<reference evidence="4 5" key="1">
    <citation type="submission" date="2021-03" db="EMBL/GenBank/DDBJ databases">
        <title>Genomic Encyclopedia of Type Strains, Phase IV (KMG-IV): sequencing the most valuable type-strain genomes for metagenomic binning, comparative biology and taxonomic classification.</title>
        <authorList>
            <person name="Goeker M."/>
        </authorList>
    </citation>
    <scope>NUCLEOTIDE SEQUENCE [LARGE SCALE GENOMIC DNA]</scope>
    <source>
        <strain evidence="4 5">DSM 26675</strain>
    </source>
</reference>